<reference evidence="8" key="1">
    <citation type="submission" date="2016-10" db="EMBL/GenBank/DDBJ databases">
        <authorList>
            <person name="Varghese N."/>
            <person name="Submissions S."/>
        </authorList>
    </citation>
    <scope>NUCLEOTIDE SEQUENCE [LARGE SCALE GENOMIC DNA]</scope>
    <source>
        <strain evidence="8">DSM 4771</strain>
    </source>
</reference>
<dbReference type="GO" id="GO:0003676">
    <property type="term" value="F:nucleic acid binding"/>
    <property type="evidence" value="ECO:0007669"/>
    <property type="project" value="InterPro"/>
</dbReference>
<keyword evidence="3 7" id="KW-0808">Transferase</keyword>
<evidence type="ECO:0000256" key="3">
    <source>
        <dbReference type="ARBA" id="ARBA00022679"/>
    </source>
</evidence>
<dbReference type="InterPro" id="IPR011639">
    <property type="entry name" value="MethylTrfase_TaqI-like_dom"/>
</dbReference>
<comment type="catalytic activity">
    <reaction evidence="5">
        <text>a 2'-deoxyadenosine in DNA + S-adenosyl-L-methionine = an N(6)-methyl-2'-deoxyadenosine in DNA + S-adenosyl-L-homocysteine + H(+)</text>
        <dbReference type="Rhea" id="RHEA:15197"/>
        <dbReference type="Rhea" id="RHEA-COMP:12418"/>
        <dbReference type="Rhea" id="RHEA-COMP:12419"/>
        <dbReference type="ChEBI" id="CHEBI:15378"/>
        <dbReference type="ChEBI" id="CHEBI:57856"/>
        <dbReference type="ChEBI" id="CHEBI:59789"/>
        <dbReference type="ChEBI" id="CHEBI:90615"/>
        <dbReference type="ChEBI" id="CHEBI:90616"/>
        <dbReference type="EC" id="2.1.1.72"/>
    </reaction>
</comment>
<proteinExistence type="predicted"/>
<dbReference type="PANTHER" id="PTHR33841:SF1">
    <property type="entry name" value="DNA METHYLTRANSFERASE A"/>
    <property type="match status" value="1"/>
</dbReference>
<dbReference type="InterPro" id="IPR002052">
    <property type="entry name" value="DNA_methylase_N6_adenine_CS"/>
</dbReference>
<evidence type="ECO:0000256" key="2">
    <source>
        <dbReference type="ARBA" id="ARBA00022603"/>
    </source>
</evidence>
<dbReference type="Proteomes" id="UP000199225">
    <property type="component" value="Unassembled WGS sequence"/>
</dbReference>
<evidence type="ECO:0000256" key="1">
    <source>
        <dbReference type="ARBA" id="ARBA00011900"/>
    </source>
</evidence>
<evidence type="ECO:0000313" key="8">
    <source>
        <dbReference type="Proteomes" id="UP000199225"/>
    </source>
</evidence>
<sequence length="1167" mass="137141">MNKAAIKNFATTARRKLLEAVEHRAYELGITRTEIIEPEVYQEGFRINQRFYRKYEIKQRNELLKKIKEKGFDQVIEEVSYTWFNRFIAIRFMEVNDYLPTGVRIFSSIIEDKTEPDALTEVDMIADELGLDMEIVYRLQDENDTEDLFRYILVKQCNQLGELMPLIFEKIQDYTELLLPDGLLLEESIVKDLVRIIDEDSWNNQVEIIGWLYQEYISERKELIDKYIKSGKKVSKEDIPAKTQLFTPKWIVNYMIENSLGKIFSRNGSNTNLIKDMESFINNESIYNNRDIVNPEEIKILDPCVGSGHILVSAFDLLFLIYQEAGYSTKDIPKLILEKNLFGLEVDNRAIQIAYFALFMKARSYYSGVFNDKINLNLYAIQESNGINQDISNYLKDKLKNGDEVNYLLDKFKDAKQFGSLIEVEKDINFDLWIDTIKQLDDNEAEDIFTVANIDNVKETFLPLIYQAKLLSQKYDVVVTNPPYLGRRNMDDYLKNFIDKQYPNSKMELYAVFIEACYNFCKENSYVSMVTRDSWMFTGSFKDLRMGIVNNAEIDTMLHLGSHAFEEIQGEVVTTTAFSLKKNKSDNTYGIYYRLVDKKNSDEKEQHFKNNKLDNIKFNQENFKSIIGWPLCYWIKEEDRDCFINNNTLLQVAPPKKGLDSNGDSQLYFRKWYEVEKSKIYLNHLEESSKYTWFEIDMGGDFRKWYGNRSEIINYENNGYSLKHKKKKANIRNENLYFKKSLTYGVISSQNVSFRESYENALFYQHGANCFPSEEMFYYILAFGNSKVANRLLTYIAPTLTFTVGDVAKLPIQQLDAQTNKTIINLVKENIRISKNEWDSFETSWDFKKHPLILKNNNSIKKAYDQWNITTEEWFNTLKENEEKLNDIFNKLYNLENKVDAKMKDRDITIRLADTKRDIKSLLSYAVGCMFGRYSLDVEGTVFTGGNFDPNQYTTYKVATDNIIPITDDEYFENDIVSKFIEFISTVFGEDTLEENIDFIAESLIKRNNEPSRKRIRRYFFKEFFKDHVQTYQKRPIYWMFDSGKNDGFKALVYMHRYEPRLVASVRTDYLHTLIKKYEEELDRIDYILESNVSATDKKNAKKQKENLQKQLLECQQYDQVIGHVANRRIEINLDDGVSINYAKFQGVEIPQGEGKKPLKTNLLANL</sequence>
<name>A0A1G8WHS9_9BACI</name>
<dbReference type="AlphaFoldDB" id="A0A1G8WHS9"/>
<dbReference type="InterPro" id="IPR050953">
    <property type="entry name" value="N4_N6_ade-DNA_methylase"/>
</dbReference>
<dbReference type="EMBL" id="FNEV01000016">
    <property type="protein sequence ID" value="SDJ77888.1"/>
    <property type="molecule type" value="Genomic_DNA"/>
</dbReference>
<dbReference type="RefSeq" id="WP_093194831.1">
    <property type="nucleotide sequence ID" value="NZ_FNEV01000016.1"/>
</dbReference>
<dbReference type="SUPFAM" id="SSF53335">
    <property type="entry name" value="S-adenosyl-L-methionine-dependent methyltransferases"/>
    <property type="match status" value="1"/>
</dbReference>
<dbReference type="PRINTS" id="PR00507">
    <property type="entry name" value="N12N6MTFRASE"/>
</dbReference>
<evidence type="ECO:0000256" key="4">
    <source>
        <dbReference type="ARBA" id="ARBA00022691"/>
    </source>
</evidence>
<dbReference type="PANTHER" id="PTHR33841">
    <property type="entry name" value="DNA METHYLTRANSFERASE YEEA-RELATED"/>
    <property type="match status" value="1"/>
</dbReference>
<evidence type="ECO:0000256" key="5">
    <source>
        <dbReference type="ARBA" id="ARBA00047942"/>
    </source>
</evidence>
<dbReference type="InterPro" id="IPR047939">
    <property type="entry name" value="BREX_1_PglX"/>
</dbReference>
<dbReference type="GO" id="GO:0009007">
    <property type="term" value="F:site-specific DNA-methyltransferase (adenine-specific) activity"/>
    <property type="evidence" value="ECO:0007669"/>
    <property type="project" value="UniProtKB-EC"/>
</dbReference>
<keyword evidence="4" id="KW-0949">S-adenosyl-L-methionine</keyword>
<dbReference type="OrthoDB" id="32195at2"/>
<gene>
    <name evidence="7" type="ORF">SAMN04490247_3196</name>
</gene>
<dbReference type="Gene3D" id="3.40.50.150">
    <property type="entry name" value="Vaccinia Virus protein VP39"/>
    <property type="match status" value="1"/>
</dbReference>
<protein>
    <recommendedName>
        <fullName evidence="1">site-specific DNA-methyltransferase (adenine-specific)</fullName>
        <ecNumber evidence="1">2.1.1.72</ecNumber>
    </recommendedName>
</protein>
<accession>A0A1G8WHS9</accession>
<feature type="domain" description="Type II methyltransferase M.TaqI-like" evidence="6">
    <location>
        <begin position="339"/>
        <end position="562"/>
    </location>
</feature>
<keyword evidence="2 7" id="KW-0489">Methyltransferase</keyword>
<dbReference type="GO" id="GO:0032259">
    <property type="term" value="P:methylation"/>
    <property type="evidence" value="ECO:0007669"/>
    <property type="project" value="UniProtKB-KW"/>
</dbReference>
<organism evidence="7 8">
    <name type="scientific">Salimicrobium halophilum</name>
    <dbReference type="NCBI Taxonomy" id="86666"/>
    <lineage>
        <taxon>Bacteria</taxon>
        <taxon>Bacillati</taxon>
        <taxon>Bacillota</taxon>
        <taxon>Bacilli</taxon>
        <taxon>Bacillales</taxon>
        <taxon>Bacillaceae</taxon>
        <taxon>Salimicrobium</taxon>
    </lineage>
</organism>
<dbReference type="InterPro" id="IPR029063">
    <property type="entry name" value="SAM-dependent_MTases_sf"/>
</dbReference>
<evidence type="ECO:0000259" key="6">
    <source>
        <dbReference type="Pfam" id="PF07669"/>
    </source>
</evidence>
<dbReference type="NCBIfam" id="NF033452">
    <property type="entry name" value="BREX_1_MTaseX"/>
    <property type="match status" value="1"/>
</dbReference>
<dbReference type="GO" id="GO:0006304">
    <property type="term" value="P:DNA modification"/>
    <property type="evidence" value="ECO:0007669"/>
    <property type="project" value="InterPro"/>
</dbReference>
<evidence type="ECO:0000313" key="7">
    <source>
        <dbReference type="EMBL" id="SDJ77888.1"/>
    </source>
</evidence>
<dbReference type="PROSITE" id="PS00092">
    <property type="entry name" value="N6_MTASE"/>
    <property type="match status" value="1"/>
</dbReference>
<dbReference type="STRING" id="86666.SAMN04490247_3196"/>
<keyword evidence="8" id="KW-1185">Reference proteome</keyword>
<dbReference type="Pfam" id="PF07669">
    <property type="entry name" value="Eco57I"/>
    <property type="match status" value="1"/>
</dbReference>
<dbReference type="EC" id="2.1.1.72" evidence="1"/>